<accession>A0A3B1AHY8</accession>
<dbReference type="EMBL" id="UOFU01000178">
    <property type="protein sequence ID" value="VAW99592.1"/>
    <property type="molecule type" value="Genomic_DNA"/>
</dbReference>
<dbReference type="AlphaFoldDB" id="A0A3B1AHY8"/>
<organism evidence="1">
    <name type="scientific">hydrothermal vent metagenome</name>
    <dbReference type="NCBI Taxonomy" id="652676"/>
    <lineage>
        <taxon>unclassified sequences</taxon>
        <taxon>metagenomes</taxon>
        <taxon>ecological metagenomes</taxon>
    </lineage>
</organism>
<proteinExistence type="predicted"/>
<gene>
    <name evidence="1" type="ORF">MNBD_GAMMA20-1434</name>
</gene>
<evidence type="ECO:0000313" key="1">
    <source>
        <dbReference type="EMBL" id="VAW99592.1"/>
    </source>
</evidence>
<name>A0A3B1AHY8_9ZZZZ</name>
<protein>
    <submittedName>
        <fullName evidence="1">Uncharacterized protein</fullName>
    </submittedName>
</protein>
<sequence>MCQALLIGDLQQAWPKHLVNINGSTNDPMCSFTITFQHFMFFMV</sequence>
<reference evidence="1" key="1">
    <citation type="submission" date="2018-06" db="EMBL/GenBank/DDBJ databases">
        <authorList>
            <person name="Zhirakovskaya E."/>
        </authorList>
    </citation>
    <scope>NUCLEOTIDE SEQUENCE</scope>
</reference>